<dbReference type="InterPro" id="IPR001547">
    <property type="entry name" value="Glyco_hydro_5"/>
</dbReference>
<keyword evidence="2 3" id="KW-0326">Glycosidase</keyword>
<evidence type="ECO:0000313" key="7">
    <source>
        <dbReference type="Proteomes" id="UP000284119"/>
    </source>
</evidence>
<dbReference type="SUPFAM" id="SSF51445">
    <property type="entry name" value="(Trans)glycosidases"/>
    <property type="match status" value="1"/>
</dbReference>
<evidence type="ECO:0000256" key="1">
    <source>
        <dbReference type="ARBA" id="ARBA00022801"/>
    </source>
</evidence>
<keyword evidence="7" id="KW-1185">Reference proteome</keyword>
<name>A0ABX9P380_9GAMM</name>
<dbReference type="EMBL" id="RAHG01000003">
    <property type="protein sequence ID" value="RJT14097.1"/>
    <property type="molecule type" value="Genomic_DNA"/>
</dbReference>
<evidence type="ECO:0000256" key="2">
    <source>
        <dbReference type="ARBA" id="ARBA00023295"/>
    </source>
</evidence>
<dbReference type="Gene3D" id="3.20.20.80">
    <property type="entry name" value="Glycosidases"/>
    <property type="match status" value="1"/>
</dbReference>
<evidence type="ECO:0000256" key="4">
    <source>
        <dbReference type="SAM" id="SignalP"/>
    </source>
</evidence>
<organism evidence="6 7">
    <name type="scientific">Rahnella inusitata</name>
    <dbReference type="NCBI Taxonomy" id="58169"/>
    <lineage>
        <taxon>Bacteria</taxon>
        <taxon>Pseudomonadati</taxon>
        <taxon>Pseudomonadota</taxon>
        <taxon>Gammaproteobacteria</taxon>
        <taxon>Enterobacterales</taxon>
        <taxon>Yersiniaceae</taxon>
        <taxon>Rahnella</taxon>
    </lineage>
</organism>
<feature type="chain" id="PRO_5047428180" evidence="4">
    <location>
        <begin position="24"/>
        <end position="421"/>
    </location>
</feature>
<proteinExistence type="inferred from homology"/>
<protein>
    <submittedName>
        <fullName evidence="6">Glycosyl hydrolase</fullName>
    </submittedName>
</protein>
<evidence type="ECO:0000259" key="5">
    <source>
        <dbReference type="Pfam" id="PF00150"/>
    </source>
</evidence>
<dbReference type="Proteomes" id="UP000284119">
    <property type="component" value="Unassembled WGS sequence"/>
</dbReference>
<keyword evidence="1 3" id="KW-0378">Hydrolase</keyword>
<dbReference type="InterPro" id="IPR017853">
    <property type="entry name" value="GH"/>
</dbReference>
<comment type="caution">
    <text evidence="6">The sequence shown here is derived from an EMBL/GenBank/DDBJ whole genome shotgun (WGS) entry which is preliminary data.</text>
</comment>
<evidence type="ECO:0000313" key="6">
    <source>
        <dbReference type="EMBL" id="RJT14097.1"/>
    </source>
</evidence>
<sequence>MCKHKKHFPLYFFLVMLCMKVSAAEQIQGIGIHANKYNKSSDAILSLISRSGFDSFRQDLAWNDIEVTKGHYSIPSKLEINDVLIKQASDHNLSPLVILGYGNNNYNAGRYPTTGQDIKAFSDYAKWVATRYKGKVPYYEIWNEWTVGTGMKGKGDIPSSDVYLQLVKETSIAIKSVDPSAKILAASMNPISPNGRRLDISDTAWFNQLIDRGIFNYIDGISIHPYSFLNADKSLRNPEYNIKKIDDFYNSIKLKNPKGIPIYITEVGVPTHAGLGGVSEEQAADFIVKYTILAKSKSYIKGVWWYDLRDDGKDSDDQEHNFGFYNYEFNPKQAVIAFTNINKLLKNMIITNVVIGESKSDQQVTVSLNDSAKNESHKIKWNETQLQQNGRFKALNLKTSNSDSMPVNYDENKLSRDVYFK</sequence>
<feature type="domain" description="Glycoside hydrolase family 5" evidence="5">
    <location>
        <begin position="26"/>
        <end position="305"/>
    </location>
</feature>
<gene>
    <name evidence="6" type="ORF">D5396_08925</name>
</gene>
<feature type="signal peptide" evidence="4">
    <location>
        <begin position="1"/>
        <end position="23"/>
    </location>
</feature>
<accession>A0ABX9P380</accession>
<dbReference type="InterPro" id="IPR051923">
    <property type="entry name" value="Glycosyl_Hydrolase_39"/>
</dbReference>
<dbReference type="Pfam" id="PF00150">
    <property type="entry name" value="Cellulase"/>
    <property type="match status" value="1"/>
</dbReference>
<dbReference type="PANTHER" id="PTHR12631">
    <property type="entry name" value="ALPHA-L-IDURONIDASE"/>
    <property type="match status" value="1"/>
</dbReference>
<reference evidence="6 7" key="1">
    <citation type="submission" date="2018-09" db="EMBL/GenBank/DDBJ databases">
        <authorList>
            <person name="Le Fleche-Mateos A."/>
        </authorList>
    </citation>
    <scope>NUCLEOTIDE SEQUENCE [LARGE SCALE GENOMIC DNA]</scope>
    <source>
        <strain evidence="6 7">DSM 30078</strain>
    </source>
</reference>
<dbReference type="GO" id="GO:0016787">
    <property type="term" value="F:hydrolase activity"/>
    <property type="evidence" value="ECO:0007669"/>
    <property type="project" value="UniProtKB-KW"/>
</dbReference>
<comment type="similarity">
    <text evidence="3">Belongs to the glycosyl hydrolase 5 (cellulase A) family.</text>
</comment>
<evidence type="ECO:0000256" key="3">
    <source>
        <dbReference type="RuleBase" id="RU361153"/>
    </source>
</evidence>
<keyword evidence="4" id="KW-0732">Signal</keyword>
<dbReference type="PANTHER" id="PTHR12631:SF10">
    <property type="entry name" value="BETA-XYLOSIDASE-LIKE PROTEIN-RELATED"/>
    <property type="match status" value="1"/>
</dbReference>